<dbReference type="Gene3D" id="3.30.420.10">
    <property type="entry name" value="Ribonuclease H-like superfamily/Ribonuclease H"/>
    <property type="match status" value="1"/>
</dbReference>
<dbReference type="InterPro" id="IPR041588">
    <property type="entry name" value="Integrase_H2C2"/>
</dbReference>
<evidence type="ECO:0000259" key="1">
    <source>
        <dbReference type="PROSITE" id="PS50994"/>
    </source>
</evidence>
<dbReference type="GO" id="GO:0003964">
    <property type="term" value="F:RNA-directed DNA polymerase activity"/>
    <property type="evidence" value="ECO:0007669"/>
    <property type="project" value="UniProtKB-KW"/>
</dbReference>
<name>A0A6L2M4C9_TANCI</name>
<dbReference type="PANTHER" id="PTHR47266">
    <property type="entry name" value="ENDONUCLEASE-RELATED"/>
    <property type="match status" value="1"/>
</dbReference>
<keyword evidence="2" id="KW-0808">Transferase</keyword>
<dbReference type="GO" id="GO:0015074">
    <property type="term" value="P:DNA integration"/>
    <property type="evidence" value="ECO:0007669"/>
    <property type="project" value="InterPro"/>
</dbReference>
<protein>
    <submittedName>
        <fullName evidence="2">Reverse transcriptase domain-containing protein</fullName>
    </submittedName>
</protein>
<proteinExistence type="predicted"/>
<dbReference type="InterPro" id="IPR052160">
    <property type="entry name" value="Gypsy_RT_Integrase-like"/>
</dbReference>
<dbReference type="EMBL" id="BKCJ010005568">
    <property type="protein sequence ID" value="GEU67454.1"/>
    <property type="molecule type" value="Genomic_DNA"/>
</dbReference>
<reference evidence="2" key="1">
    <citation type="journal article" date="2019" name="Sci. Rep.">
        <title>Draft genome of Tanacetum cinerariifolium, the natural source of mosquito coil.</title>
        <authorList>
            <person name="Yamashiro T."/>
            <person name="Shiraishi A."/>
            <person name="Satake H."/>
            <person name="Nakayama K."/>
        </authorList>
    </citation>
    <scope>NUCLEOTIDE SEQUENCE</scope>
</reference>
<keyword evidence="2" id="KW-0548">Nucleotidyltransferase</keyword>
<dbReference type="AlphaFoldDB" id="A0A6L2M4C9"/>
<dbReference type="Gene3D" id="1.10.340.70">
    <property type="match status" value="1"/>
</dbReference>
<dbReference type="InterPro" id="IPR012337">
    <property type="entry name" value="RNaseH-like_sf"/>
</dbReference>
<dbReference type="Pfam" id="PF17921">
    <property type="entry name" value="Integrase_H2C2"/>
    <property type="match status" value="1"/>
</dbReference>
<dbReference type="SUPFAM" id="SSF53098">
    <property type="entry name" value="Ribonuclease H-like"/>
    <property type="match status" value="1"/>
</dbReference>
<sequence>MLCKPKPYYNELNKANIAIGYKNPSCLTRAKQVQPDLYNGHEIIKNNHVPAIVHNIEDTLEIVEITRRKMNDKMKDPECVKHKNRVGNANPGQSRQIKCDGIGHIARNCTQSKHPQNSDYSIDKMLLVQAQENGVALDEEQLLFLADPVYDEVGLLYDSDILSKVHDHDHYEDAICEHHEEHEMHDNYEPHAQSVSKTSRNIVVDNSLIAKLATYKEQVKLYERQGAENLAVDHLSQLENPHQSVLDLKEINETFPFETLNMESFRGDSSTSCKRLKRLMEAVDILKAYHNRPTGGHHGPNYTAKKVFDSGFYLPTINRDAHDLVNSCDACQRQGKISQRDEMPQNDIQVCEIFNVWGIDFIRPFPSSRGNKFGTPHAIISDRGMHFCNDQFAKVMLKYGVTHCLATAYHPQTSEQVEVSNRGLKRILERTVGENHASWSDKLDDALWTFRTAFKTPIGCTPYKLVYEKACHLPIELEHKAYWALKHCNYDLLTAGDHQKV</sequence>
<comment type="caution">
    <text evidence="2">The sequence shown here is derived from an EMBL/GenBank/DDBJ whole genome shotgun (WGS) entry which is preliminary data.</text>
</comment>
<gene>
    <name evidence="2" type="ORF">Tci_039432</name>
</gene>
<keyword evidence="2" id="KW-0695">RNA-directed DNA polymerase</keyword>
<dbReference type="InterPro" id="IPR001584">
    <property type="entry name" value="Integrase_cat-core"/>
</dbReference>
<accession>A0A6L2M4C9</accession>
<dbReference type="InterPro" id="IPR036397">
    <property type="entry name" value="RNaseH_sf"/>
</dbReference>
<organism evidence="2">
    <name type="scientific">Tanacetum cinerariifolium</name>
    <name type="common">Dalmatian daisy</name>
    <name type="synonym">Chrysanthemum cinerariifolium</name>
    <dbReference type="NCBI Taxonomy" id="118510"/>
    <lineage>
        <taxon>Eukaryota</taxon>
        <taxon>Viridiplantae</taxon>
        <taxon>Streptophyta</taxon>
        <taxon>Embryophyta</taxon>
        <taxon>Tracheophyta</taxon>
        <taxon>Spermatophyta</taxon>
        <taxon>Magnoliopsida</taxon>
        <taxon>eudicotyledons</taxon>
        <taxon>Gunneridae</taxon>
        <taxon>Pentapetalae</taxon>
        <taxon>asterids</taxon>
        <taxon>campanulids</taxon>
        <taxon>Asterales</taxon>
        <taxon>Asteraceae</taxon>
        <taxon>Asteroideae</taxon>
        <taxon>Anthemideae</taxon>
        <taxon>Anthemidinae</taxon>
        <taxon>Tanacetum</taxon>
    </lineage>
</organism>
<feature type="domain" description="Integrase catalytic" evidence="1">
    <location>
        <begin position="374"/>
        <end position="470"/>
    </location>
</feature>
<dbReference type="GO" id="GO:0003676">
    <property type="term" value="F:nucleic acid binding"/>
    <property type="evidence" value="ECO:0007669"/>
    <property type="project" value="InterPro"/>
</dbReference>
<evidence type="ECO:0000313" key="2">
    <source>
        <dbReference type="EMBL" id="GEU67454.1"/>
    </source>
</evidence>
<dbReference type="PROSITE" id="PS50994">
    <property type="entry name" value="INTEGRASE"/>
    <property type="match status" value="1"/>
</dbReference>